<evidence type="ECO:0000256" key="11">
    <source>
        <dbReference type="ARBA" id="ARBA00051096"/>
    </source>
</evidence>
<dbReference type="Proteomes" id="UP000006755">
    <property type="component" value="Unassembled WGS sequence"/>
</dbReference>
<comment type="function">
    <text evidence="12">Catalyzes the condensation reaction of fatty acid synthesis by the addition to an acyl acceptor of two carbons from malonyl-ACP. Catalyzes the first condensation reaction which initiates fatty acid synthesis and may therefore play a role in governing the total rate of fatty acid production. Possesses both acetoacetyl-ACP synthase and acetyl transacylase activities. Its substrate specificity determines the biosynthesis of branched-chain and/or straight-chain of fatty acids.</text>
</comment>
<evidence type="ECO:0000256" key="5">
    <source>
        <dbReference type="ARBA" id="ARBA00022679"/>
    </source>
</evidence>
<comment type="pathway">
    <text evidence="1 12">Lipid metabolism; fatty acid biosynthesis.</text>
</comment>
<evidence type="ECO:0000256" key="8">
    <source>
        <dbReference type="ARBA" id="ARBA00023160"/>
    </source>
</evidence>
<keyword evidence="9 12" id="KW-0511">Multifunctional enzyme</keyword>
<evidence type="ECO:0000256" key="1">
    <source>
        <dbReference type="ARBA" id="ARBA00005194"/>
    </source>
</evidence>
<evidence type="ECO:0000256" key="7">
    <source>
        <dbReference type="ARBA" id="ARBA00023098"/>
    </source>
</evidence>
<dbReference type="Gene3D" id="3.40.47.10">
    <property type="match status" value="1"/>
</dbReference>
<dbReference type="Pfam" id="PF08541">
    <property type="entry name" value="ACP_syn_III_C"/>
    <property type="match status" value="1"/>
</dbReference>
<evidence type="ECO:0000256" key="3">
    <source>
        <dbReference type="ARBA" id="ARBA00012333"/>
    </source>
</evidence>
<keyword evidence="8 12" id="KW-0275">Fatty acid biosynthesis</keyword>
<dbReference type="InterPro" id="IPR013751">
    <property type="entry name" value="ACP_syn_III_N"/>
</dbReference>
<dbReference type="GO" id="GO:0005737">
    <property type="term" value="C:cytoplasm"/>
    <property type="evidence" value="ECO:0007669"/>
    <property type="project" value="UniProtKB-SubCell"/>
</dbReference>
<evidence type="ECO:0000256" key="10">
    <source>
        <dbReference type="ARBA" id="ARBA00023315"/>
    </source>
</evidence>
<gene>
    <name evidence="12" type="primary">fabH</name>
    <name evidence="15" type="ORF">B3C1_11584</name>
</gene>
<feature type="active site" evidence="12">
    <location>
        <position position="274"/>
    </location>
</feature>
<evidence type="ECO:0000256" key="2">
    <source>
        <dbReference type="ARBA" id="ARBA00008642"/>
    </source>
</evidence>
<dbReference type="NCBIfam" id="NF006829">
    <property type="entry name" value="PRK09352.1"/>
    <property type="match status" value="1"/>
</dbReference>
<dbReference type="FunFam" id="3.40.47.10:FF:000004">
    <property type="entry name" value="3-oxoacyl-[acyl-carrier-protein] synthase 3"/>
    <property type="match status" value="1"/>
</dbReference>
<dbReference type="STRING" id="745411.B3C1_11584"/>
<protein>
    <recommendedName>
        <fullName evidence="3 12">Beta-ketoacyl-[acyl-carrier-protein] synthase III</fullName>
        <shortName evidence="12">Beta-ketoacyl-ACP synthase III</shortName>
        <shortName evidence="12">KAS III</shortName>
        <ecNumber evidence="3 12">2.3.1.180</ecNumber>
    </recommendedName>
    <alternativeName>
        <fullName evidence="12">3-oxoacyl-[acyl-carrier-protein] synthase 3</fullName>
    </alternativeName>
    <alternativeName>
        <fullName evidence="12">3-oxoacyl-[acyl-carrier-protein] synthase III</fullName>
    </alternativeName>
</protein>
<comment type="catalytic activity">
    <reaction evidence="11">
        <text>malonyl-[ACP] + acetyl-CoA + H(+) = 3-oxobutanoyl-[ACP] + CO2 + CoA</text>
        <dbReference type="Rhea" id="RHEA:12080"/>
        <dbReference type="Rhea" id="RHEA-COMP:9623"/>
        <dbReference type="Rhea" id="RHEA-COMP:9625"/>
        <dbReference type="ChEBI" id="CHEBI:15378"/>
        <dbReference type="ChEBI" id="CHEBI:16526"/>
        <dbReference type="ChEBI" id="CHEBI:57287"/>
        <dbReference type="ChEBI" id="CHEBI:57288"/>
        <dbReference type="ChEBI" id="CHEBI:78449"/>
        <dbReference type="ChEBI" id="CHEBI:78450"/>
        <dbReference type="EC" id="2.3.1.180"/>
    </reaction>
    <physiologicalReaction direction="left-to-right" evidence="11">
        <dbReference type="Rhea" id="RHEA:12081"/>
    </physiologicalReaction>
</comment>
<comment type="subcellular location">
    <subcellularLocation>
        <location evidence="12">Cytoplasm</location>
    </subcellularLocation>
</comment>
<keyword evidence="12" id="KW-0963">Cytoplasm</keyword>
<dbReference type="GO" id="GO:0006633">
    <property type="term" value="P:fatty acid biosynthetic process"/>
    <property type="evidence" value="ECO:0007669"/>
    <property type="project" value="UniProtKB-UniRule"/>
</dbReference>
<keyword evidence="6 12" id="KW-0276">Fatty acid metabolism</keyword>
<feature type="region of interest" description="ACP-binding" evidence="12">
    <location>
        <begin position="245"/>
        <end position="249"/>
    </location>
</feature>
<keyword evidence="5 12" id="KW-0808">Transferase</keyword>
<name>K2IQ12_9GAMM</name>
<reference evidence="15 16" key="1">
    <citation type="journal article" date="2012" name="J. Bacteriol.">
        <title>Genome Sequence of Gallaecimonas xiamenensis Type Strain 3-C-1.</title>
        <authorList>
            <person name="Lai Q."/>
            <person name="Wang L."/>
            <person name="Wang W."/>
            <person name="Shao Z."/>
        </authorList>
    </citation>
    <scope>NUCLEOTIDE SEQUENCE [LARGE SCALE GENOMIC DNA]</scope>
    <source>
        <strain evidence="15 16">3-C-1</strain>
    </source>
</reference>
<evidence type="ECO:0000256" key="6">
    <source>
        <dbReference type="ARBA" id="ARBA00022832"/>
    </source>
</evidence>
<dbReference type="AlphaFoldDB" id="K2IQ12"/>
<evidence type="ECO:0000313" key="16">
    <source>
        <dbReference type="Proteomes" id="UP000006755"/>
    </source>
</evidence>
<dbReference type="EMBL" id="AMRI01000015">
    <property type="protein sequence ID" value="EKE72211.1"/>
    <property type="molecule type" value="Genomic_DNA"/>
</dbReference>
<dbReference type="PANTHER" id="PTHR43091">
    <property type="entry name" value="3-OXOACYL-[ACYL-CARRIER-PROTEIN] SYNTHASE"/>
    <property type="match status" value="1"/>
</dbReference>
<evidence type="ECO:0000256" key="9">
    <source>
        <dbReference type="ARBA" id="ARBA00023268"/>
    </source>
</evidence>
<dbReference type="OrthoDB" id="9815506at2"/>
<dbReference type="CDD" id="cd00830">
    <property type="entry name" value="KAS_III"/>
    <property type="match status" value="1"/>
</dbReference>
<dbReference type="EC" id="2.3.1.180" evidence="3 12"/>
<organism evidence="15 16">
    <name type="scientific">Gallaecimonas xiamenensis 3-C-1</name>
    <dbReference type="NCBI Taxonomy" id="745411"/>
    <lineage>
        <taxon>Bacteria</taxon>
        <taxon>Pseudomonadati</taxon>
        <taxon>Pseudomonadota</taxon>
        <taxon>Gammaproteobacteria</taxon>
        <taxon>Enterobacterales</taxon>
        <taxon>Gallaecimonadaceae</taxon>
        <taxon>Gallaecimonas</taxon>
    </lineage>
</organism>
<comment type="subunit">
    <text evidence="12">Homodimer.</text>
</comment>
<comment type="domain">
    <text evidence="12">The last Arg residue of the ACP-binding site is essential for the weak association between ACP/AcpP and FabH.</text>
</comment>
<dbReference type="NCBIfam" id="TIGR00747">
    <property type="entry name" value="fabH"/>
    <property type="match status" value="1"/>
</dbReference>
<dbReference type="HAMAP" id="MF_01815">
    <property type="entry name" value="FabH"/>
    <property type="match status" value="1"/>
</dbReference>
<proteinExistence type="inferred from homology"/>
<evidence type="ECO:0000256" key="4">
    <source>
        <dbReference type="ARBA" id="ARBA00022516"/>
    </source>
</evidence>
<evidence type="ECO:0000313" key="15">
    <source>
        <dbReference type="EMBL" id="EKE72211.1"/>
    </source>
</evidence>
<dbReference type="eggNOG" id="COG0332">
    <property type="taxonomic scope" value="Bacteria"/>
</dbReference>
<comment type="caution">
    <text evidence="15">The sequence shown here is derived from an EMBL/GenBank/DDBJ whole genome shotgun (WGS) entry which is preliminary data.</text>
</comment>
<dbReference type="UniPathway" id="UPA00094"/>
<sequence length="317" mass="33236">MHSKILGTGSYLPAQVRSNADLEKMVDTTDQWIVERTGISERRIAAEGETVVSLAVPAAKAALDAAGLEASELDLIIFATTTAPHSFPSAACWLQAELGVPGIGAFDLGAACAGFTYALTVADQFIRAGSAKKVLVVGADVLTRVCEPSDRSTIILFGDGAGAVVLGASEEPGLLGSCIHSDGHYGELLCAALPSRTDASIDPWLKMKGNEVFKVAVTKLADVVSEILDQAGLDKQQLDWLVPHQANHRIISATAKKLGMGLDKVVLNLAKYGNTSAASVPIALDEAVRDGRIQRGQLLLLEAFGAGFAWGAALVRY</sequence>
<dbReference type="SUPFAM" id="SSF53901">
    <property type="entry name" value="Thiolase-like"/>
    <property type="match status" value="1"/>
</dbReference>
<dbReference type="RefSeq" id="WP_008484999.1">
    <property type="nucleotide sequence ID" value="NZ_AMRI01000015.1"/>
</dbReference>
<keyword evidence="16" id="KW-1185">Reference proteome</keyword>
<dbReference type="PANTHER" id="PTHR43091:SF1">
    <property type="entry name" value="BETA-KETOACYL-[ACYL-CARRIER-PROTEIN] SYNTHASE III, CHLOROPLASTIC"/>
    <property type="match status" value="1"/>
</dbReference>
<dbReference type="PATRIC" id="fig|745411.4.peg.2279"/>
<dbReference type="InterPro" id="IPR013747">
    <property type="entry name" value="ACP_syn_III_C"/>
</dbReference>
<dbReference type="GO" id="GO:0004315">
    <property type="term" value="F:3-oxoacyl-[acyl-carrier-protein] synthase activity"/>
    <property type="evidence" value="ECO:0007669"/>
    <property type="project" value="InterPro"/>
</dbReference>
<feature type="active site" evidence="12">
    <location>
        <position position="244"/>
    </location>
</feature>
<feature type="active site" evidence="12">
    <location>
        <position position="112"/>
    </location>
</feature>
<dbReference type="Pfam" id="PF08545">
    <property type="entry name" value="ACP_syn_III"/>
    <property type="match status" value="1"/>
</dbReference>
<evidence type="ECO:0000256" key="12">
    <source>
        <dbReference type="HAMAP-Rule" id="MF_01815"/>
    </source>
</evidence>
<evidence type="ECO:0000259" key="14">
    <source>
        <dbReference type="Pfam" id="PF08545"/>
    </source>
</evidence>
<feature type="domain" description="Beta-ketoacyl-[acyl-carrier-protein] synthase III N-terminal" evidence="14">
    <location>
        <begin position="106"/>
        <end position="183"/>
    </location>
</feature>
<dbReference type="InterPro" id="IPR016039">
    <property type="entry name" value="Thiolase-like"/>
</dbReference>
<keyword evidence="7 12" id="KW-0443">Lipid metabolism</keyword>
<dbReference type="InterPro" id="IPR004655">
    <property type="entry name" value="FabH"/>
</dbReference>
<keyword evidence="4 12" id="KW-0444">Lipid biosynthesis</keyword>
<accession>K2IQ12</accession>
<evidence type="ECO:0000259" key="13">
    <source>
        <dbReference type="Pfam" id="PF08541"/>
    </source>
</evidence>
<keyword evidence="10 12" id="KW-0012">Acyltransferase</keyword>
<feature type="domain" description="Beta-ketoacyl-[acyl-carrier-protein] synthase III C-terminal" evidence="13">
    <location>
        <begin position="228"/>
        <end position="317"/>
    </location>
</feature>
<dbReference type="GO" id="GO:0033818">
    <property type="term" value="F:beta-ketoacyl-acyl-carrier-protein synthase III activity"/>
    <property type="evidence" value="ECO:0007669"/>
    <property type="project" value="UniProtKB-UniRule"/>
</dbReference>
<comment type="similarity">
    <text evidence="2 12">Belongs to the thiolase-like superfamily. FabH family.</text>
</comment>